<organism evidence="6">
    <name type="scientific">Caldilinea aerophila</name>
    <dbReference type="NCBI Taxonomy" id="133453"/>
    <lineage>
        <taxon>Bacteria</taxon>
        <taxon>Bacillati</taxon>
        <taxon>Chloroflexota</taxon>
        <taxon>Caldilineae</taxon>
        <taxon>Caldilineales</taxon>
        <taxon>Caldilineaceae</taxon>
        <taxon>Caldilinea</taxon>
    </lineage>
</organism>
<proteinExistence type="predicted"/>
<evidence type="ECO:0000259" key="5">
    <source>
        <dbReference type="PROSITE" id="PS51635"/>
    </source>
</evidence>
<sequence>MIAFVLSGAGNRGPLQVGAVRALLEANIVPDMLVGTSAGALNASVLAAHGPTVAVTEHMEKMWASAKVEEIYPEGILEILWRLKSKSNSLFTSGGMRKLLARALPQGVVSFGQCKIKLYTTATDLRTSRLYVFGDQADAPLLDAVMASATIPAIHPPISYSGAQLVDGGVVANVPVSVAIDRGATTIYAINAGYNETTLDPAQGVVEILMRTLSVMLAQNIIQDIARAKADETVDLHHVAVQTDPGLSFFDFSKARRMVTQGYEAAKAYLAAPAPMAPMPAASPAPALPGATPFTPPYLEGL</sequence>
<comment type="caution">
    <text evidence="6">The sequence shown here is derived from an EMBL/GenBank/DDBJ whole genome shotgun (WGS) entry which is preliminary data.</text>
</comment>
<feature type="short sequence motif" description="DGA/G" evidence="4">
    <location>
        <begin position="167"/>
        <end position="169"/>
    </location>
</feature>
<dbReference type="EMBL" id="DSMG01000099">
    <property type="protein sequence ID" value="HDX31713.1"/>
    <property type="molecule type" value="Genomic_DNA"/>
</dbReference>
<keyword evidence="2 4" id="KW-0442">Lipid degradation</keyword>
<reference evidence="6" key="1">
    <citation type="journal article" date="2020" name="mSystems">
        <title>Genome- and Community-Level Interaction Insights into Carbon Utilization and Element Cycling Functions of Hydrothermarchaeota in Hydrothermal Sediment.</title>
        <authorList>
            <person name="Zhou Z."/>
            <person name="Liu Y."/>
            <person name="Xu W."/>
            <person name="Pan J."/>
            <person name="Luo Z.H."/>
            <person name="Li M."/>
        </authorList>
    </citation>
    <scope>NUCLEOTIDE SEQUENCE [LARGE SCALE GENOMIC DNA]</scope>
    <source>
        <strain evidence="6">SpSt-289</strain>
    </source>
</reference>
<evidence type="ECO:0000256" key="4">
    <source>
        <dbReference type="PROSITE-ProRule" id="PRU01161"/>
    </source>
</evidence>
<dbReference type="InterPro" id="IPR016035">
    <property type="entry name" value="Acyl_Trfase/lysoPLipase"/>
</dbReference>
<feature type="short sequence motif" description="GXSXG" evidence="4">
    <location>
        <begin position="35"/>
        <end position="39"/>
    </location>
</feature>
<dbReference type="InterPro" id="IPR050301">
    <property type="entry name" value="NTE"/>
</dbReference>
<dbReference type="AlphaFoldDB" id="A0A7C1FL22"/>
<dbReference type="PANTHER" id="PTHR14226:SF57">
    <property type="entry name" value="BLR7027 PROTEIN"/>
    <property type="match status" value="1"/>
</dbReference>
<evidence type="ECO:0000256" key="1">
    <source>
        <dbReference type="ARBA" id="ARBA00022801"/>
    </source>
</evidence>
<dbReference type="PANTHER" id="PTHR14226">
    <property type="entry name" value="NEUROPATHY TARGET ESTERASE/SWISS CHEESE D.MELANOGASTER"/>
    <property type="match status" value="1"/>
</dbReference>
<feature type="active site" description="Nucleophile" evidence="4">
    <location>
        <position position="37"/>
    </location>
</feature>
<evidence type="ECO:0000256" key="2">
    <source>
        <dbReference type="ARBA" id="ARBA00022963"/>
    </source>
</evidence>
<keyword evidence="1 4" id="KW-0378">Hydrolase</keyword>
<dbReference type="SUPFAM" id="SSF52151">
    <property type="entry name" value="FabD/lysophospholipase-like"/>
    <property type="match status" value="1"/>
</dbReference>
<dbReference type="CDD" id="cd07209">
    <property type="entry name" value="Pat_hypo_Ecoli_Z1214_like"/>
    <property type="match status" value="1"/>
</dbReference>
<name>A0A7C1FL22_9CHLR</name>
<evidence type="ECO:0000313" key="6">
    <source>
        <dbReference type="EMBL" id="HDX31713.1"/>
    </source>
</evidence>
<feature type="short sequence motif" description="GXGXXG" evidence="4">
    <location>
        <begin position="8"/>
        <end position="13"/>
    </location>
</feature>
<dbReference type="Gene3D" id="3.40.1090.10">
    <property type="entry name" value="Cytosolic phospholipase A2 catalytic domain"/>
    <property type="match status" value="1"/>
</dbReference>
<protein>
    <submittedName>
        <fullName evidence="6">Patatin-like phospholipase family protein</fullName>
    </submittedName>
</protein>
<gene>
    <name evidence="6" type="ORF">ENQ20_09510</name>
</gene>
<feature type="domain" description="PNPLA" evidence="5">
    <location>
        <begin position="4"/>
        <end position="180"/>
    </location>
</feature>
<dbReference type="GO" id="GO:0016042">
    <property type="term" value="P:lipid catabolic process"/>
    <property type="evidence" value="ECO:0007669"/>
    <property type="project" value="UniProtKB-UniRule"/>
</dbReference>
<dbReference type="InterPro" id="IPR002641">
    <property type="entry name" value="PNPLA_dom"/>
</dbReference>
<feature type="active site" description="Proton acceptor" evidence="4">
    <location>
        <position position="167"/>
    </location>
</feature>
<keyword evidence="3 4" id="KW-0443">Lipid metabolism</keyword>
<dbReference type="PROSITE" id="PS51635">
    <property type="entry name" value="PNPLA"/>
    <property type="match status" value="1"/>
</dbReference>
<dbReference type="Pfam" id="PF01734">
    <property type="entry name" value="Patatin"/>
    <property type="match status" value="1"/>
</dbReference>
<accession>A0A7C1FL22</accession>
<dbReference type="GO" id="GO:0016787">
    <property type="term" value="F:hydrolase activity"/>
    <property type="evidence" value="ECO:0007669"/>
    <property type="project" value="UniProtKB-UniRule"/>
</dbReference>
<evidence type="ECO:0000256" key="3">
    <source>
        <dbReference type="ARBA" id="ARBA00023098"/>
    </source>
</evidence>